<gene>
    <name evidence="1" type="ORF">G3I50_09850</name>
</gene>
<dbReference type="AlphaFoldDB" id="A0A7K3RTQ5"/>
<evidence type="ECO:0000313" key="1">
    <source>
        <dbReference type="EMBL" id="NEC18559.1"/>
    </source>
</evidence>
<organism evidence="1 2">
    <name type="scientific">Streptomyces parvus</name>
    <dbReference type="NCBI Taxonomy" id="66428"/>
    <lineage>
        <taxon>Bacteria</taxon>
        <taxon>Bacillati</taxon>
        <taxon>Actinomycetota</taxon>
        <taxon>Actinomycetes</taxon>
        <taxon>Kitasatosporales</taxon>
        <taxon>Streptomycetaceae</taxon>
        <taxon>Streptomyces</taxon>
    </lineage>
</organism>
<protein>
    <submittedName>
        <fullName evidence="1">Uncharacterized protein</fullName>
    </submittedName>
</protein>
<name>A0A7K3RTQ5_9ACTN</name>
<dbReference type="RefSeq" id="WP_164201425.1">
    <property type="nucleotide sequence ID" value="NZ_JAAGMP010000474.1"/>
</dbReference>
<evidence type="ECO:0000313" key="2">
    <source>
        <dbReference type="Proteomes" id="UP000469670"/>
    </source>
</evidence>
<accession>A0A7K3RTQ5</accession>
<dbReference type="EMBL" id="JAAGMP010000474">
    <property type="protein sequence ID" value="NEC18559.1"/>
    <property type="molecule type" value="Genomic_DNA"/>
</dbReference>
<dbReference type="Proteomes" id="UP000469670">
    <property type="component" value="Unassembled WGS sequence"/>
</dbReference>
<comment type="caution">
    <text evidence="1">The sequence shown here is derived from an EMBL/GenBank/DDBJ whole genome shotgun (WGS) entry which is preliminary data.</text>
</comment>
<sequence>MGLVALLGYALAMLTRRTPLALGIALACRVASGRIMQGYVPALAEHRLSVVVAAWWQFARRNVDLRRSPFGGSRRPFHEPPCARSLTLPWPVPLAPERATQDT</sequence>
<reference evidence="1 2" key="1">
    <citation type="submission" date="2020-01" db="EMBL/GenBank/DDBJ databases">
        <title>Insect and environment-associated Actinomycetes.</title>
        <authorList>
            <person name="Currrie C."/>
            <person name="Chevrette M."/>
            <person name="Carlson C."/>
            <person name="Stubbendieck R."/>
            <person name="Wendt-Pienkowski E."/>
        </authorList>
    </citation>
    <scope>NUCLEOTIDE SEQUENCE [LARGE SCALE GENOMIC DNA]</scope>
    <source>
        <strain evidence="1 2">SID7590</strain>
    </source>
</reference>
<proteinExistence type="predicted"/>